<dbReference type="OrthoDB" id="241340at2759"/>
<dbReference type="PANTHER" id="PTHR43453">
    <property type="entry name" value="RRNA METHYLASE-LIKE"/>
    <property type="match status" value="1"/>
</dbReference>
<comment type="caution">
    <text evidence="6">The sequence shown here is derived from an EMBL/GenBank/DDBJ whole genome shotgun (WGS) entry which is preliminary data.</text>
</comment>
<keyword evidence="1" id="KW-0820">tRNA-binding</keyword>
<keyword evidence="7" id="KW-1185">Reference proteome</keyword>
<dbReference type="GO" id="GO:0141100">
    <property type="term" value="F:tRNA (guanine(18)-2'-O)-methyltransferase activity"/>
    <property type="evidence" value="ECO:0007669"/>
    <property type="project" value="UniProtKB-EC"/>
</dbReference>
<keyword evidence="4" id="KW-1133">Transmembrane helix</keyword>
<dbReference type="InterPro" id="IPR029026">
    <property type="entry name" value="tRNA_m1G_MTases_N"/>
</dbReference>
<dbReference type="SUPFAM" id="SSF75217">
    <property type="entry name" value="alpha/beta knot"/>
    <property type="match status" value="2"/>
</dbReference>
<keyword evidence="2 6" id="KW-0489">Methyltransferase</keyword>
<keyword evidence="3 6" id="KW-0808">Transferase</keyword>
<dbReference type="GO" id="GO:0000049">
    <property type="term" value="F:tRNA binding"/>
    <property type="evidence" value="ECO:0007669"/>
    <property type="project" value="UniProtKB-KW"/>
</dbReference>
<dbReference type="Gene3D" id="3.40.1280.10">
    <property type="match status" value="1"/>
</dbReference>
<accession>A0A1Z5K1B1</accession>
<keyword evidence="4" id="KW-0812">Transmembrane</keyword>
<feature type="domain" description="tRNA/rRNA methyltransferase SpoU type" evidence="5">
    <location>
        <begin position="134"/>
        <end position="248"/>
    </location>
</feature>
<dbReference type="GO" id="GO:0002938">
    <property type="term" value="P:tRNA guanine ribose methylation"/>
    <property type="evidence" value="ECO:0007669"/>
    <property type="project" value="TreeGrafter"/>
</dbReference>
<dbReference type="InterPro" id="IPR033671">
    <property type="entry name" value="TrmH"/>
</dbReference>
<reference evidence="6 7" key="1">
    <citation type="journal article" date="2015" name="Plant Cell">
        <title>Oil accumulation by the oleaginous diatom Fistulifera solaris as revealed by the genome and transcriptome.</title>
        <authorList>
            <person name="Tanaka T."/>
            <person name="Maeda Y."/>
            <person name="Veluchamy A."/>
            <person name="Tanaka M."/>
            <person name="Abida H."/>
            <person name="Marechal E."/>
            <person name="Bowler C."/>
            <person name="Muto M."/>
            <person name="Sunaga Y."/>
            <person name="Tanaka M."/>
            <person name="Yoshino T."/>
            <person name="Taniguchi T."/>
            <person name="Fukuda Y."/>
            <person name="Nemoto M."/>
            <person name="Matsumoto M."/>
            <person name="Wong P.S."/>
            <person name="Aburatani S."/>
            <person name="Fujibuchi W."/>
        </authorList>
    </citation>
    <scope>NUCLEOTIDE SEQUENCE [LARGE SCALE GENOMIC DNA]</scope>
    <source>
        <strain evidence="6 7">JPCC DA0580</strain>
    </source>
</reference>
<feature type="transmembrane region" description="Helical" evidence="4">
    <location>
        <begin position="6"/>
        <end position="25"/>
    </location>
</feature>
<evidence type="ECO:0000313" key="6">
    <source>
        <dbReference type="EMBL" id="GAX20037.1"/>
    </source>
</evidence>
<evidence type="ECO:0000256" key="4">
    <source>
        <dbReference type="SAM" id="Phobius"/>
    </source>
</evidence>
<dbReference type="InterPro" id="IPR001537">
    <property type="entry name" value="SpoU_MeTrfase"/>
</dbReference>
<evidence type="ECO:0000313" key="7">
    <source>
        <dbReference type="Proteomes" id="UP000198406"/>
    </source>
</evidence>
<organism evidence="6 7">
    <name type="scientific">Fistulifera solaris</name>
    <name type="common">Oleaginous diatom</name>
    <dbReference type="NCBI Taxonomy" id="1519565"/>
    <lineage>
        <taxon>Eukaryota</taxon>
        <taxon>Sar</taxon>
        <taxon>Stramenopiles</taxon>
        <taxon>Ochrophyta</taxon>
        <taxon>Bacillariophyta</taxon>
        <taxon>Bacillariophyceae</taxon>
        <taxon>Bacillariophycidae</taxon>
        <taxon>Naviculales</taxon>
        <taxon>Naviculaceae</taxon>
        <taxon>Fistulifera</taxon>
    </lineage>
</organism>
<keyword evidence="1" id="KW-0694">RNA-binding</keyword>
<dbReference type="Proteomes" id="UP000198406">
    <property type="component" value="Unassembled WGS sequence"/>
</dbReference>
<protein>
    <submittedName>
        <fullName evidence="6">tRNA (Guanosine-2'-O-)-methyltransferase</fullName>
        <ecNumber evidence="6">2.1.1.34</ecNumber>
    </submittedName>
</protein>
<name>A0A1Z5K1B1_FISSO</name>
<dbReference type="PANTHER" id="PTHR43453:SF3">
    <property type="entry name" value="TRNA_RRNA METHYLTRANSFERASE SPOU TYPE DOMAIN-CONTAINING PROTEIN"/>
    <property type="match status" value="1"/>
</dbReference>
<dbReference type="Pfam" id="PF00588">
    <property type="entry name" value="SpoU_methylase"/>
    <property type="match status" value="1"/>
</dbReference>
<dbReference type="CDD" id="cd18092">
    <property type="entry name" value="SpoU-like_TrmH"/>
    <property type="match status" value="1"/>
</dbReference>
<dbReference type="EC" id="2.1.1.34" evidence="6"/>
<proteinExistence type="predicted"/>
<gene>
    <name evidence="6" type="ORF">FisN_1Lh482</name>
</gene>
<evidence type="ECO:0000256" key="1">
    <source>
        <dbReference type="ARBA" id="ARBA00022555"/>
    </source>
</evidence>
<sequence length="421" mass="47449">MKSFWFGIGAGLSVTVLAPALIRWVKGRSILRRLERSRTFSPKEDVIMDTPDLDLRLIRKAEAVIRLRTSCITVVVERCTNDHNYSAILRTAEALGIQNVWLIDPPAMTDGAGVLEDCNKNGQPRQITVKLSAEEIEQRKQHRLFAQNATEWLTIKDFKTTAECLAHCRETGHQVWVTDLSQKAVPLTKQGLDDSGNWPFPSKIAIVMGTESVGVSQEMLDNADLRVYLPLRGYADSLNLSVATALVIHQLFILDPSVIGKMSEEDRVGLRKIWFPKLARQRILTCSGKKLRKKLLARIHSCDELQKRVLAGETLHAEQLQKIRKRSEYEAELRALEDGANYSAAVVDQSIQDLIYSPPEPLGDLRRADAHRVTFVGKAMKRTYRDHWKNLAAVTHTITKEMSTASFFRDRLAAAVRGSEQ</sequence>
<dbReference type="AlphaFoldDB" id="A0A1Z5K1B1"/>
<evidence type="ECO:0000256" key="3">
    <source>
        <dbReference type="ARBA" id="ARBA00022679"/>
    </source>
</evidence>
<dbReference type="InterPro" id="IPR029028">
    <property type="entry name" value="Alpha/beta_knot_MTases"/>
</dbReference>
<keyword evidence="4" id="KW-0472">Membrane</keyword>
<evidence type="ECO:0000256" key="2">
    <source>
        <dbReference type="ARBA" id="ARBA00022603"/>
    </source>
</evidence>
<dbReference type="EMBL" id="BDSP01000141">
    <property type="protein sequence ID" value="GAX20037.1"/>
    <property type="molecule type" value="Genomic_DNA"/>
</dbReference>
<evidence type="ECO:0000259" key="5">
    <source>
        <dbReference type="Pfam" id="PF00588"/>
    </source>
</evidence>
<dbReference type="InParanoid" id="A0A1Z5K1B1"/>